<reference evidence="2 3" key="1">
    <citation type="submission" date="2019-03" db="EMBL/GenBank/DDBJ databases">
        <title>Genomic Encyclopedia of Type Strains, Phase IV (KMG-IV): sequencing the most valuable type-strain genomes for metagenomic binning, comparative biology and taxonomic classification.</title>
        <authorList>
            <person name="Goeker M."/>
        </authorList>
    </citation>
    <scope>NUCLEOTIDE SEQUENCE [LARGE SCALE GENOMIC DNA]</scope>
    <source>
        <strain evidence="2 3">DSM 12121</strain>
    </source>
</reference>
<dbReference type="Pfam" id="PF00300">
    <property type="entry name" value="His_Phos_1"/>
    <property type="match status" value="1"/>
</dbReference>
<sequence>MVKNPAVTPLQSADATLPPLSSTEDRMDLILWRHAEAVDGTPDHARELTERGLKQARRVAAWLEERRPKRLRILCSPTVRTRQTASAFSEHFEIVPALAPDQGVAELLAAAGWPDASGAVLIVGHQPALGRLASLLLAGHEAEWTIKKGGLWWFTNRVRDGETQTVLRASITAELA</sequence>
<dbReference type="SUPFAM" id="SSF53254">
    <property type="entry name" value="Phosphoglycerate mutase-like"/>
    <property type="match status" value="1"/>
</dbReference>
<dbReference type="EMBL" id="SNVV01000025">
    <property type="protein sequence ID" value="TDN46807.1"/>
    <property type="molecule type" value="Genomic_DNA"/>
</dbReference>
<dbReference type="Gene3D" id="3.40.50.1240">
    <property type="entry name" value="Phosphoglycerate mutase-like"/>
    <property type="match status" value="1"/>
</dbReference>
<dbReference type="Proteomes" id="UP000295129">
    <property type="component" value="Unassembled WGS sequence"/>
</dbReference>
<dbReference type="SMART" id="SM00855">
    <property type="entry name" value="PGAM"/>
    <property type="match status" value="1"/>
</dbReference>
<protein>
    <submittedName>
        <fullName evidence="2">Phosphohistidine phosphatase</fullName>
    </submittedName>
</protein>
<proteinExistence type="predicted"/>
<dbReference type="GO" id="GO:0016787">
    <property type="term" value="F:hydrolase activity"/>
    <property type="evidence" value="ECO:0007669"/>
    <property type="project" value="UniProtKB-KW"/>
</dbReference>
<dbReference type="InterPro" id="IPR013078">
    <property type="entry name" value="His_Pase_superF_clade-1"/>
</dbReference>
<gene>
    <name evidence="2" type="ORF">C7389_12549</name>
</gene>
<accession>A0A4R6DPF2</accession>
<dbReference type="InterPro" id="IPR029033">
    <property type="entry name" value="His_PPase_superfam"/>
</dbReference>
<dbReference type="InterPro" id="IPR051021">
    <property type="entry name" value="Mito_Ser/Thr_phosphatase"/>
</dbReference>
<name>A0A4R6DPF2_9RHOO</name>
<evidence type="ECO:0000313" key="2">
    <source>
        <dbReference type="EMBL" id="TDN46807.1"/>
    </source>
</evidence>
<dbReference type="AlphaFoldDB" id="A0A4R6DPF2"/>
<evidence type="ECO:0000256" key="1">
    <source>
        <dbReference type="ARBA" id="ARBA00022801"/>
    </source>
</evidence>
<dbReference type="CDD" id="cd07067">
    <property type="entry name" value="HP_PGM_like"/>
    <property type="match status" value="1"/>
</dbReference>
<dbReference type="PANTHER" id="PTHR20935">
    <property type="entry name" value="PHOSPHOGLYCERATE MUTASE-RELATED"/>
    <property type="match status" value="1"/>
</dbReference>
<comment type="caution">
    <text evidence="2">The sequence shown here is derived from an EMBL/GenBank/DDBJ whole genome shotgun (WGS) entry which is preliminary data.</text>
</comment>
<organism evidence="2 3">
    <name type="scientific">Azoarcus indigens</name>
    <dbReference type="NCBI Taxonomy" id="29545"/>
    <lineage>
        <taxon>Bacteria</taxon>
        <taxon>Pseudomonadati</taxon>
        <taxon>Pseudomonadota</taxon>
        <taxon>Betaproteobacteria</taxon>
        <taxon>Rhodocyclales</taxon>
        <taxon>Zoogloeaceae</taxon>
        <taxon>Azoarcus</taxon>
    </lineage>
</organism>
<keyword evidence="1" id="KW-0378">Hydrolase</keyword>
<keyword evidence="3" id="KW-1185">Reference proteome</keyword>
<evidence type="ECO:0000313" key="3">
    <source>
        <dbReference type="Proteomes" id="UP000295129"/>
    </source>
</evidence>
<dbReference type="PANTHER" id="PTHR20935:SF1">
    <property type="entry name" value="SLL1549 PROTEIN"/>
    <property type="match status" value="1"/>
</dbReference>